<dbReference type="PANTHER" id="PTHR30461">
    <property type="entry name" value="DNA-INVERTASE FROM LAMBDOID PROPHAGE"/>
    <property type="match status" value="1"/>
</dbReference>
<proteinExistence type="predicted"/>
<dbReference type="InterPro" id="IPR011109">
    <property type="entry name" value="DNA_bind_recombinase_dom"/>
</dbReference>
<dbReference type="GO" id="GO:0003677">
    <property type="term" value="F:DNA binding"/>
    <property type="evidence" value="ECO:0007669"/>
    <property type="project" value="InterPro"/>
</dbReference>
<gene>
    <name evidence="2" type="ORF">SDC9_33846</name>
</gene>
<dbReference type="Pfam" id="PF13408">
    <property type="entry name" value="Zn_ribbon_recom"/>
    <property type="match status" value="1"/>
</dbReference>
<dbReference type="InterPro" id="IPR050639">
    <property type="entry name" value="SSR_resolvase"/>
</dbReference>
<dbReference type="InterPro" id="IPR025827">
    <property type="entry name" value="Zn_ribbon_recom_dom"/>
</dbReference>
<organism evidence="2">
    <name type="scientific">bioreactor metagenome</name>
    <dbReference type="NCBI Taxonomy" id="1076179"/>
    <lineage>
        <taxon>unclassified sequences</taxon>
        <taxon>metagenomes</taxon>
        <taxon>ecological metagenomes</taxon>
    </lineage>
</organism>
<dbReference type="Pfam" id="PF07508">
    <property type="entry name" value="Recombinase"/>
    <property type="match status" value="1"/>
</dbReference>
<name>A0A644V8Z5_9ZZZZ</name>
<dbReference type="EMBL" id="VSSQ01000245">
    <property type="protein sequence ID" value="MPL87836.1"/>
    <property type="molecule type" value="Genomic_DNA"/>
</dbReference>
<dbReference type="GO" id="GO:0000150">
    <property type="term" value="F:DNA strand exchange activity"/>
    <property type="evidence" value="ECO:0007669"/>
    <property type="project" value="InterPro"/>
</dbReference>
<evidence type="ECO:0000313" key="2">
    <source>
        <dbReference type="EMBL" id="MPL87836.1"/>
    </source>
</evidence>
<comment type="caution">
    <text evidence="2">The sequence shown here is derived from an EMBL/GenBank/DDBJ whole genome shotgun (WGS) entry which is preliminary data.</text>
</comment>
<dbReference type="InterPro" id="IPR038109">
    <property type="entry name" value="DNA_bind_recomb_sf"/>
</dbReference>
<feature type="domain" description="Recombinase" evidence="1">
    <location>
        <begin position="7"/>
        <end position="103"/>
    </location>
</feature>
<dbReference type="AlphaFoldDB" id="A0A644V8Z5"/>
<protein>
    <recommendedName>
        <fullName evidence="1">Recombinase domain-containing protein</fullName>
    </recommendedName>
</protein>
<dbReference type="PANTHER" id="PTHR30461:SF19">
    <property type="entry name" value="SITE-SPECIFIC RECOMBINASE RESOLVASE FAMILY"/>
    <property type="match status" value="1"/>
</dbReference>
<sequence length="299" mass="34569">MMQRHMPIGYKLVDGKIQLDEPKAAVVKKIFADYLSGASTSSLAKRLTEMGFPNANNKASWNHGSIGKILENVKCLGDEFYPQMIGTELFEQVQKRRQERCEQLGRSIQPNSANRQYSFTGKLRCGECGEVYRKYIEHCGRASEKSFWKCKRYIYRNRVCCRCGFLADEQIEKAFIEVANRILARLQILDRTPKKEPIPNSLVYNKLDQRIRELEAEGRYSSKELPALIFERAQAFYKTARIDDTDHNTGKMKQAFSGRQLIVEFNEELFLTVIKQITVYADHQLVFEFINGLTMEAGY</sequence>
<dbReference type="Gene3D" id="3.90.1750.20">
    <property type="entry name" value="Putative Large Serine Recombinase, Chain B, Domain 2"/>
    <property type="match status" value="1"/>
</dbReference>
<accession>A0A644V8Z5</accession>
<dbReference type="PROSITE" id="PS51737">
    <property type="entry name" value="RECOMBINASE_DNA_BIND"/>
    <property type="match status" value="1"/>
</dbReference>
<evidence type="ECO:0000259" key="1">
    <source>
        <dbReference type="PROSITE" id="PS51737"/>
    </source>
</evidence>
<reference evidence="2" key="1">
    <citation type="submission" date="2019-08" db="EMBL/GenBank/DDBJ databases">
        <authorList>
            <person name="Kucharzyk K."/>
            <person name="Murdoch R.W."/>
            <person name="Higgins S."/>
            <person name="Loffler F."/>
        </authorList>
    </citation>
    <scope>NUCLEOTIDE SEQUENCE</scope>
</reference>